<evidence type="ECO:0000256" key="2">
    <source>
        <dbReference type="SAM" id="MobiDB-lite"/>
    </source>
</evidence>
<gene>
    <name evidence="3" type="ORF">UPYG_G00113080</name>
</gene>
<sequence length="158" mass="18155">MYLKSVRYIEIQIEDYSHRIPSFNKSHRFQNTRKMLSRLDTSELIPLQRAKSLSTRHLMGYSPQQFLDERCQACQVLTFTSPEANLPWQHMGENAGGESHHSITGPWTPRASCVQHEDLQRLQDENLAFTEENQALKEENQALRESNAQAGLGDRGSL</sequence>
<dbReference type="AlphaFoldDB" id="A0ABD0XNJ2"/>
<evidence type="ECO:0000313" key="3">
    <source>
        <dbReference type="EMBL" id="KAL0993746.1"/>
    </source>
</evidence>
<feature type="region of interest" description="Disordered" evidence="2">
    <location>
        <begin position="89"/>
        <end position="109"/>
    </location>
</feature>
<keyword evidence="4" id="KW-1185">Reference proteome</keyword>
<proteinExistence type="predicted"/>
<accession>A0ABD0XNJ2</accession>
<keyword evidence="1" id="KW-0175">Coiled coil</keyword>
<feature type="coiled-coil region" evidence="1">
    <location>
        <begin position="119"/>
        <end position="149"/>
    </location>
</feature>
<comment type="caution">
    <text evidence="3">The sequence shown here is derived from an EMBL/GenBank/DDBJ whole genome shotgun (WGS) entry which is preliminary data.</text>
</comment>
<dbReference type="Proteomes" id="UP001557470">
    <property type="component" value="Unassembled WGS sequence"/>
</dbReference>
<organism evidence="3 4">
    <name type="scientific">Umbra pygmaea</name>
    <name type="common">Eastern mudminnow</name>
    <dbReference type="NCBI Taxonomy" id="75934"/>
    <lineage>
        <taxon>Eukaryota</taxon>
        <taxon>Metazoa</taxon>
        <taxon>Chordata</taxon>
        <taxon>Craniata</taxon>
        <taxon>Vertebrata</taxon>
        <taxon>Euteleostomi</taxon>
        <taxon>Actinopterygii</taxon>
        <taxon>Neopterygii</taxon>
        <taxon>Teleostei</taxon>
        <taxon>Protacanthopterygii</taxon>
        <taxon>Esociformes</taxon>
        <taxon>Umbridae</taxon>
        <taxon>Umbra</taxon>
    </lineage>
</organism>
<evidence type="ECO:0000256" key="1">
    <source>
        <dbReference type="SAM" id="Coils"/>
    </source>
</evidence>
<dbReference type="EMBL" id="JAGEUA010000003">
    <property type="protein sequence ID" value="KAL0993746.1"/>
    <property type="molecule type" value="Genomic_DNA"/>
</dbReference>
<protein>
    <submittedName>
        <fullName evidence="3">Uncharacterized protein</fullName>
    </submittedName>
</protein>
<name>A0ABD0XNJ2_UMBPY</name>
<reference evidence="3 4" key="1">
    <citation type="submission" date="2024-06" db="EMBL/GenBank/DDBJ databases">
        <authorList>
            <person name="Pan Q."/>
            <person name="Wen M."/>
            <person name="Jouanno E."/>
            <person name="Zahm M."/>
            <person name="Klopp C."/>
            <person name="Cabau C."/>
            <person name="Louis A."/>
            <person name="Berthelot C."/>
            <person name="Parey E."/>
            <person name="Roest Crollius H."/>
            <person name="Montfort J."/>
            <person name="Robinson-Rechavi M."/>
            <person name="Bouchez O."/>
            <person name="Lampietro C."/>
            <person name="Lopez Roques C."/>
            <person name="Donnadieu C."/>
            <person name="Postlethwait J."/>
            <person name="Bobe J."/>
            <person name="Verreycken H."/>
            <person name="Guiguen Y."/>
        </authorList>
    </citation>
    <scope>NUCLEOTIDE SEQUENCE [LARGE SCALE GENOMIC DNA]</scope>
    <source>
        <strain evidence="3">Up_M1</strain>
        <tissue evidence="3">Testis</tissue>
    </source>
</reference>
<evidence type="ECO:0000313" key="4">
    <source>
        <dbReference type="Proteomes" id="UP001557470"/>
    </source>
</evidence>